<sequence length="207" mass="23617">MSLCRQKGIVPREDKEVMENKGPINEASIKRMTRGTKTPILKEAGTNKTKKEKAKADKTSLWRKMKDVEKMVTFISNRQIKLVAKIEDMENSQNLFYAYTEAWNSSIVAILNQLSPSPISDFPVFPSTIRNYEHSSTTDDFEDRDRSVASPPIVQVSDNDKDEESKDIEECLCKIDSLFENGIFVDQKDTFVEKEIDASKKEVVVKV</sequence>
<evidence type="ECO:0000313" key="3">
    <source>
        <dbReference type="Proteomes" id="UP001358586"/>
    </source>
</evidence>
<gene>
    <name evidence="2" type="ORF">PVK06_024662</name>
</gene>
<keyword evidence="3" id="KW-1185">Reference proteome</keyword>
<evidence type="ECO:0000313" key="2">
    <source>
        <dbReference type="EMBL" id="KAK5819645.1"/>
    </source>
</evidence>
<feature type="region of interest" description="Disordered" evidence="1">
    <location>
        <begin position="1"/>
        <end position="36"/>
    </location>
</feature>
<evidence type="ECO:0000256" key="1">
    <source>
        <dbReference type="SAM" id="MobiDB-lite"/>
    </source>
</evidence>
<organism evidence="2 3">
    <name type="scientific">Gossypium arboreum</name>
    <name type="common">Tree cotton</name>
    <name type="synonym">Gossypium nanking</name>
    <dbReference type="NCBI Taxonomy" id="29729"/>
    <lineage>
        <taxon>Eukaryota</taxon>
        <taxon>Viridiplantae</taxon>
        <taxon>Streptophyta</taxon>
        <taxon>Embryophyta</taxon>
        <taxon>Tracheophyta</taxon>
        <taxon>Spermatophyta</taxon>
        <taxon>Magnoliopsida</taxon>
        <taxon>eudicotyledons</taxon>
        <taxon>Gunneridae</taxon>
        <taxon>Pentapetalae</taxon>
        <taxon>rosids</taxon>
        <taxon>malvids</taxon>
        <taxon>Malvales</taxon>
        <taxon>Malvaceae</taxon>
        <taxon>Malvoideae</taxon>
        <taxon>Gossypium</taxon>
    </lineage>
</organism>
<protein>
    <submittedName>
        <fullName evidence="2">Uncharacterized protein</fullName>
    </submittedName>
</protein>
<dbReference type="EMBL" id="JARKNE010000007">
    <property type="protein sequence ID" value="KAK5819645.1"/>
    <property type="molecule type" value="Genomic_DNA"/>
</dbReference>
<proteinExistence type="predicted"/>
<accession>A0ABR0PEF0</accession>
<reference evidence="2 3" key="1">
    <citation type="submission" date="2023-03" db="EMBL/GenBank/DDBJ databases">
        <title>WGS of Gossypium arboreum.</title>
        <authorList>
            <person name="Yu D."/>
        </authorList>
    </citation>
    <scope>NUCLEOTIDE SEQUENCE [LARGE SCALE GENOMIC DNA]</scope>
    <source>
        <tissue evidence="2">Leaf</tissue>
    </source>
</reference>
<comment type="caution">
    <text evidence="2">The sequence shown here is derived from an EMBL/GenBank/DDBJ whole genome shotgun (WGS) entry which is preliminary data.</text>
</comment>
<feature type="region of interest" description="Disordered" evidence="1">
    <location>
        <begin position="135"/>
        <end position="165"/>
    </location>
</feature>
<feature type="compositionally biased region" description="Basic and acidic residues" evidence="1">
    <location>
        <begin position="135"/>
        <end position="147"/>
    </location>
</feature>
<feature type="compositionally biased region" description="Basic and acidic residues" evidence="1">
    <location>
        <begin position="10"/>
        <end position="19"/>
    </location>
</feature>
<dbReference type="Proteomes" id="UP001358586">
    <property type="component" value="Chromosome 7"/>
</dbReference>
<name>A0ABR0PEF0_GOSAR</name>